<name>D8M9P8_BLAHO</name>
<reference evidence="1" key="1">
    <citation type="submission" date="2010-02" db="EMBL/GenBank/DDBJ databases">
        <title>Sequencing and annotation of the Blastocystis hominis genome.</title>
        <authorList>
            <person name="Wincker P."/>
        </authorList>
    </citation>
    <scope>NUCLEOTIDE SEQUENCE</scope>
    <source>
        <strain evidence="1">Singapore isolate B</strain>
    </source>
</reference>
<accession>D8M9P8</accession>
<dbReference type="SUPFAM" id="SSF82185">
    <property type="entry name" value="Histone H3 K4-specific methyltransferase SET7/9 N-terminal domain"/>
    <property type="match status" value="1"/>
</dbReference>
<dbReference type="Gene3D" id="2.20.110.10">
    <property type="entry name" value="Histone H3 K4-specific methyltransferase SET7/9 N-terminal domain"/>
    <property type="match status" value="1"/>
</dbReference>
<keyword evidence="2" id="KW-1185">Reference proteome</keyword>
<sequence>MNEDNKYKNKYILPVHTLHFSPQSNSNTNIMDPLSVGSFIQNHDDWNVFAACDHFHLNGAGLLMIGENMVATCQWKEGRLNGEFVLTRDDMLIGMYELRDSIVVSSKCLDNCAFDIVDLSDEGNRWEGIALDRKPYGYGEYYNSEGTLTYKGFMIDDQCMCCGILYFEDIGTVSYVGTFYKGQRWGKGIQYDRQGHIVYNGIWIADKQAPPILYVTRSNQLSSVHTQLERITIDIIHGDVKPTFIISSHFGHLEYLTFGSSSLLSVTDLQIDNLASLKSLKFGENSFNSWSLSYSNGTSNRSDESANRRLWIHHCPKLQSITFGRTSFYPANTFQIERENRCNL</sequence>
<evidence type="ECO:0000313" key="1">
    <source>
        <dbReference type="EMBL" id="CBK24787.2"/>
    </source>
</evidence>
<protein>
    <submittedName>
        <fullName evidence="1">Uncharacterized protein</fullName>
    </submittedName>
</protein>
<dbReference type="InParanoid" id="D8M9P8"/>
<gene>
    <name evidence="1" type="ORF">GSBLH_T00006819001</name>
</gene>
<dbReference type="Proteomes" id="UP000008312">
    <property type="component" value="Unassembled WGS sequence"/>
</dbReference>
<evidence type="ECO:0000313" key="2">
    <source>
        <dbReference type="Proteomes" id="UP000008312"/>
    </source>
</evidence>
<dbReference type="OrthoDB" id="187215at2759"/>
<dbReference type="EMBL" id="FN668689">
    <property type="protein sequence ID" value="CBK24787.2"/>
    <property type="molecule type" value="Genomic_DNA"/>
</dbReference>
<dbReference type="RefSeq" id="XP_012898835.1">
    <property type="nucleotide sequence ID" value="XM_013043381.1"/>
</dbReference>
<dbReference type="AlphaFoldDB" id="D8M9P8"/>
<proteinExistence type="predicted"/>
<organism evidence="1">
    <name type="scientific">Blastocystis hominis</name>
    <dbReference type="NCBI Taxonomy" id="12968"/>
    <lineage>
        <taxon>Eukaryota</taxon>
        <taxon>Sar</taxon>
        <taxon>Stramenopiles</taxon>
        <taxon>Bigyra</taxon>
        <taxon>Opalozoa</taxon>
        <taxon>Opalinata</taxon>
        <taxon>Blastocystidae</taxon>
        <taxon>Blastocystis</taxon>
    </lineage>
</organism>
<dbReference type="GeneID" id="24922943"/>